<name>A0A8S3DAP4_9BILA</name>
<gene>
    <name evidence="1" type="ORF">BYL167_LOCUS54224</name>
</gene>
<proteinExistence type="predicted"/>
<reference evidence="1" key="1">
    <citation type="submission" date="2021-02" db="EMBL/GenBank/DDBJ databases">
        <authorList>
            <person name="Nowell W R."/>
        </authorList>
    </citation>
    <scope>NUCLEOTIDE SEQUENCE</scope>
</reference>
<dbReference type="Proteomes" id="UP000681967">
    <property type="component" value="Unassembled WGS sequence"/>
</dbReference>
<accession>A0A8S3DAP4</accession>
<dbReference type="EMBL" id="CAJOBH010188829">
    <property type="protein sequence ID" value="CAF4958973.1"/>
    <property type="molecule type" value="Genomic_DNA"/>
</dbReference>
<comment type="caution">
    <text evidence="1">The sequence shown here is derived from an EMBL/GenBank/DDBJ whole genome shotgun (WGS) entry which is preliminary data.</text>
</comment>
<sequence length="27" mass="2925">MVLDPESLQLYRSGLLSSDPASTAAFR</sequence>
<feature type="non-terminal residue" evidence="1">
    <location>
        <position position="27"/>
    </location>
</feature>
<evidence type="ECO:0000313" key="1">
    <source>
        <dbReference type="EMBL" id="CAF4958973.1"/>
    </source>
</evidence>
<organism evidence="1 2">
    <name type="scientific">Rotaria magnacalcarata</name>
    <dbReference type="NCBI Taxonomy" id="392030"/>
    <lineage>
        <taxon>Eukaryota</taxon>
        <taxon>Metazoa</taxon>
        <taxon>Spiralia</taxon>
        <taxon>Gnathifera</taxon>
        <taxon>Rotifera</taxon>
        <taxon>Eurotatoria</taxon>
        <taxon>Bdelloidea</taxon>
        <taxon>Philodinida</taxon>
        <taxon>Philodinidae</taxon>
        <taxon>Rotaria</taxon>
    </lineage>
</organism>
<dbReference type="AlphaFoldDB" id="A0A8S3DAP4"/>
<protein>
    <submittedName>
        <fullName evidence="1">Uncharacterized protein</fullName>
    </submittedName>
</protein>
<evidence type="ECO:0000313" key="2">
    <source>
        <dbReference type="Proteomes" id="UP000681967"/>
    </source>
</evidence>